<evidence type="ECO:0000259" key="3">
    <source>
        <dbReference type="Pfam" id="PF07495"/>
    </source>
</evidence>
<keyword evidence="1" id="KW-0472">Membrane</keyword>
<evidence type="ECO:0000313" key="4">
    <source>
        <dbReference type="EMBL" id="PPK88666.1"/>
    </source>
</evidence>
<dbReference type="InterPro" id="IPR011123">
    <property type="entry name" value="Y_Y_Y"/>
</dbReference>
<name>A0A2S6IB22_9BACT</name>
<organism evidence="4 5">
    <name type="scientific">Neolewinella xylanilytica</name>
    <dbReference type="NCBI Taxonomy" id="1514080"/>
    <lineage>
        <taxon>Bacteria</taxon>
        <taxon>Pseudomonadati</taxon>
        <taxon>Bacteroidota</taxon>
        <taxon>Saprospiria</taxon>
        <taxon>Saprospirales</taxon>
        <taxon>Lewinellaceae</taxon>
        <taxon>Neolewinella</taxon>
    </lineage>
</organism>
<feature type="domain" description="Signal transduction histidine kinase internal region" evidence="2">
    <location>
        <begin position="584"/>
        <end position="654"/>
    </location>
</feature>
<dbReference type="PANTHER" id="PTHR34220:SF7">
    <property type="entry name" value="SENSOR HISTIDINE KINASE YPDA"/>
    <property type="match status" value="1"/>
</dbReference>
<keyword evidence="1" id="KW-1133">Transmembrane helix</keyword>
<reference evidence="4 5" key="1">
    <citation type="submission" date="2018-02" db="EMBL/GenBank/DDBJ databases">
        <title>Genomic Encyclopedia of Archaeal and Bacterial Type Strains, Phase II (KMG-II): from individual species to whole genera.</title>
        <authorList>
            <person name="Goeker M."/>
        </authorList>
    </citation>
    <scope>NUCLEOTIDE SEQUENCE [LARGE SCALE GENOMIC DNA]</scope>
    <source>
        <strain evidence="4 5">DSM 29526</strain>
    </source>
</reference>
<gene>
    <name evidence="4" type="ORF">CLV84_1636</name>
</gene>
<comment type="caution">
    <text evidence="4">The sequence shown here is derived from an EMBL/GenBank/DDBJ whole genome shotgun (WGS) entry which is preliminary data.</text>
</comment>
<feature type="domain" description="Two component regulator three Y" evidence="3">
    <location>
        <begin position="470"/>
        <end position="530"/>
    </location>
</feature>
<dbReference type="InterPro" id="IPR013783">
    <property type="entry name" value="Ig-like_fold"/>
</dbReference>
<dbReference type="GO" id="GO:0016020">
    <property type="term" value="C:membrane"/>
    <property type="evidence" value="ECO:0007669"/>
    <property type="project" value="InterPro"/>
</dbReference>
<dbReference type="InterPro" id="IPR050640">
    <property type="entry name" value="Bact_2-comp_sensor_kinase"/>
</dbReference>
<keyword evidence="5" id="KW-1185">Reference proteome</keyword>
<dbReference type="Gene3D" id="3.30.565.10">
    <property type="entry name" value="Histidine kinase-like ATPase, C-terminal domain"/>
    <property type="match status" value="1"/>
</dbReference>
<dbReference type="Pfam" id="PF07495">
    <property type="entry name" value="Y_Y_Y"/>
    <property type="match status" value="1"/>
</dbReference>
<dbReference type="OrthoDB" id="9809670at2"/>
<sequence length="780" mass="86617">MIFRILALLFSVGLAAQEYGYRQYSTAAGLPDARVERVVADSLGYVYALTPLGWVRFDGERFTDIDQPPAGVRDDTWLSERELETIRYRYLEGSPFANTELLDLTEDLQGYRWLATGNQGLLRQLPSSFVTYPVEGAAVTAIGTYRDTLYIGTDGRGLYRLVNDTLQPVDIGAELEGLRITALAGSADHLFLGTAGRGVFVVNPDTLVQIRQRNGLPSNWIRQLVAGDSILRVLTVAGELAEVVVRDSSVAVRRDSVSTEGSTRYSQLLNGPNDVPLLIQADPAVVRQLLEPGFLISGIPAITGASLRRTTQLWLSAEDRGVYFTDLEASPFRFGRVDERLFGDAGAFQCILALGEQREVWVGIDRGVSRLSLDQNGQPLYARQYGSGEGFPVAGAGPAVIFADPAGRVWFGTQAGLVRFVGRGREAFRQPPPTTLEGITLFYDTITAGKSEFQARENHLGFRFRAVDLTYPERVRYRYRLSPLEPDWSPETRENAVSYAGLPGGTYTFSVAASTDGNTWGPPATYAFTIESPLLLQPAVLIAGVLLLSGILVLGFYVYHRRLLKQQLAIRDGLQRQNDLLRLEQQARQLQMNPHFLFNALNGIRGLVDRTEAREQLSRFAALMRGILHNSRQETITLAEELATLEQYLKMEQFCQPRPFTYRIETAEGLDPEEVALPPMLLQPFVENAILHGFGGLDREGSLLLRFFLRGRRCHVEIQDNGVGRHAAEKRRETRSPGHKSVAVGITRDRILAMGGRLTITDAVPHGTQVQLEIPVFYAW</sequence>
<accession>A0A2S6IB22</accession>
<dbReference type="Proteomes" id="UP000237662">
    <property type="component" value="Unassembled WGS sequence"/>
</dbReference>
<dbReference type="Gene3D" id="2.60.40.10">
    <property type="entry name" value="Immunoglobulins"/>
    <property type="match status" value="1"/>
</dbReference>
<dbReference type="GO" id="GO:0000155">
    <property type="term" value="F:phosphorelay sensor kinase activity"/>
    <property type="evidence" value="ECO:0007669"/>
    <property type="project" value="InterPro"/>
</dbReference>
<dbReference type="EMBL" id="PTJC01000005">
    <property type="protein sequence ID" value="PPK88666.1"/>
    <property type="molecule type" value="Genomic_DNA"/>
</dbReference>
<protein>
    <submittedName>
        <fullName evidence="4">YXYXY domain-containing protein</fullName>
    </submittedName>
</protein>
<evidence type="ECO:0000313" key="5">
    <source>
        <dbReference type="Proteomes" id="UP000237662"/>
    </source>
</evidence>
<dbReference type="InterPro" id="IPR010559">
    <property type="entry name" value="Sig_transdc_His_kin_internal"/>
</dbReference>
<dbReference type="PANTHER" id="PTHR34220">
    <property type="entry name" value="SENSOR HISTIDINE KINASE YPDA"/>
    <property type="match status" value="1"/>
</dbReference>
<dbReference type="Gene3D" id="2.130.10.10">
    <property type="entry name" value="YVTN repeat-like/Quinoprotein amine dehydrogenase"/>
    <property type="match status" value="1"/>
</dbReference>
<dbReference type="Pfam" id="PF06580">
    <property type="entry name" value="His_kinase"/>
    <property type="match status" value="1"/>
</dbReference>
<dbReference type="InterPro" id="IPR036890">
    <property type="entry name" value="HATPase_C_sf"/>
</dbReference>
<dbReference type="AlphaFoldDB" id="A0A2S6IB22"/>
<proteinExistence type="predicted"/>
<evidence type="ECO:0000259" key="2">
    <source>
        <dbReference type="Pfam" id="PF06580"/>
    </source>
</evidence>
<dbReference type="SUPFAM" id="SSF55874">
    <property type="entry name" value="ATPase domain of HSP90 chaperone/DNA topoisomerase II/histidine kinase"/>
    <property type="match status" value="1"/>
</dbReference>
<evidence type="ECO:0000256" key="1">
    <source>
        <dbReference type="SAM" id="Phobius"/>
    </source>
</evidence>
<feature type="transmembrane region" description="Helical" evidence="1">
    <location>
        <begin position="539"/>
        <end position="559"/>
    </location>
</feature>
<dbReference type="RefSeq" id="WP_104419200.1">
    <property type="nucleotide sequence ID" value="NZ_PTJC01000005.1"/>
</dbReference>
<keyword evidence="1" id="KW-0812">Transmembrane</keyword>
<dbReference type="InterPro" id="IPR015943">
    <property type="entry name" value="WD40/YVTN_repeat-like_dom_sf"/>
</dbReference>